<evidence type="ECO:0000256" key="7">
    <source>
        <dbReference type="ARBA" id="ARBA00023065"/>
    </source>
</evidence>
<evidence type="ECO:0000256" key="9">
    <source>
        <dbReference type="ARBA" id="ARBA00023136"/>
    </source>
</evidence>
<dbReference type="Pfam" id="PF13609">
    <property type="entry name" value="Porin_4"/>
    <property type="match status" value="1"/>
</dbReference>
<sequence>MKKSLIALAALGAFCGVAHAQSSATLYGIVDSGITYTNSLKGHSAWQATSGNEQGSRWGIIGSEDLGGGSRAIFRLENGFNVETGALGQGSREFGRQAYVGLTNNGFGTVTMGRQYNSFQDYVAPLQISSTLTQYSTHPLDNDNLNNTFRTDNSVKYATPVFVGFQADAMYAFSNSTNFAANRSWSVGASYANGPMHLGAGYARLSTPALDTTGAIPSDNYYSPTYLKSATGMQTWGVGGTYDFGAATLGLLYTGSLFSAATGTPFTPSAKGSLHFNNYEGSFRYKFTPALMFALGETYTELTQGTASGHYLQTSAGMQYFLSKRTDVYVNAIYQKTSRNLNAWIDGIGSASTTSTQVSGVVGIRHKF</sequence>
<dbReference type="EMBL" id="VOSW01000189">
    <property type="protein sequence ID" value="KAE8753605.1"/>
    <property type="molecule type" value="Genomic_DNA"/>
</dbReference>
<keyword evidence="8" id="KW-0626">Porin</keyword>
<evidence type="ECO:0000256" key="4">
    <source>
        <dbReference type="ARBA" id="ARBA00022452"/>
    </source>
</evidence>
<dbReference type="GO" id="GO:0015288">
    <property type="term" value="F:porin activity"/>
    <property type="evidence" value="ECO:0007669"/>
    <property type="project" value="UniProtKB-KW"/>
</dbReference>
<evidence type="ECO:0000256" key="3">
    <source>
        <dbReference type="ARBA" id="ARBA00022448"/>
    </source>
</evidence>
<keyword evidence="6 11" id="KW-0732">Signal</keyword>
<dbReference type="PANTHER" id="PTHR34501:SF9">
    <property type="entry name" value="MAJOR OUTER MEMBRANE PROTEIN P.IA"/>
    <property type="match status" value="1"/>
</dbReference>
<evidence type="ECO:0000313" key="14">
    <source>
        <dbReference type="Proteomes" id="UP000463700"/>
    </source>
</evidence>
<comment type="subcellular location">
    <subcellularLocation>
        <location evidence="1">Cell outer membrane</location>
        <topology evidence="1">Multi-pass membrane protein</topology>
    </subcellularLocation>
</comment>
<dbReference type="CDD" id="cd00342">
    <property type="entry name" value="gram_neg_porins"/>
    <property type="match status" value="1"/>
</dbReference>
<dbReference type="GO" id="GO:0046930">
    <property type="term" value="C:pore complex"/>
    <property type="evidence" value="ECO:0007669"/>
    <property type="project" value="UniProtKB-KW"/>
</dbReference>
<dbReference type="OrthoDB" id="8982743at2"/>
<name>A0A6N6VYT5_9BURK</name>
<protein>
    <submittedName>
        <fullName evidence="13">Porin</fullName>
    </submittedName>
</protein>
<gene>
    <name evidence="13" type="ORF">FSO04_44205</name>
</gene>
<evidence type="ECO:0000256" key="2">
    <source>
        <dbReference type="ARBA" id="ARBA00011233"/>
    </source>
</evidence>
<dbReference type="PRINTS" id="PR00184">
    <property type="entry name" value="NEISSPPORIN"/>
</dbReference>
<dbReference type="InterPro" id="IPR002299">
    <property type="entry name" value="Porin_Neis"/>
</dbReference>
<evidence type="ECO:0000256" key="11">
    <source>
        <dbReference type="SAM" id="SignalP"/>
    </source>
</evidence>
<evidence type="ECO:0000256" key="1">
    <source>
        <dbReference type="ARBA" id="ARBA00004571"/>
    </source>
</evidence>
<dbReference type="InterPro" id="IPR001702">
    <property type="entry name" value="Porin_Gram-ve"/>
</dbReference>
<dbReference type="InterPro" id="IPR050298">
    <property type="entry name" value="Gram-neg_bact_OMP"/>
</dbReference>
<dbReference type="Proteomes" id="UP000463700">
    <property type="component" value="Unassembled WGS sequence"/>
</dbReference>
<accession>A0A6N6VYT5</accession>
<evidence type="ECO:0000313" key="13">
    <source>
        <dbReference type="EMBL" id="KAE8753605.1"/>
    </source>
</evidence>
<dbReference type="InterPro" id="IPR023614">
    <property type="entry name" value="Porin_dom_sf"/>
</dbReference>
<dbReference type="GO" id="GO:0034220">
    <property type="term" value="P:monoatomic ion transmembrane transport"/>
    <property type="evidence" value="ECO:0007669"/>
    <property type="project" value="InterPro"/>
</dbReference>
<comment type="subunit">
    <text evidence="2">Homotrimer.</text>
</comment>
<dbReference type="Gene3D" id="2.40.160.10">
    <property type="entry name" value="Porin"/>
    <property type="match status" value="1"/>
</dbReference>
<keyword evidence="3" id="KW-0813">Transport</keyword>
<keyword evidence="10" id="KW-0998">Cell outer membrane</keyword>
<organism evidence="13 14">
    <name type="scientific">Paraburkholderia madseniana</name>
    <dbReference type="NCBI Taxonomy" id="2599607"/>
    <lineage>
        <taxon>Bacteria</taxon>
        <taxon>Pseudomonadati</taxon>
        <taxon>Pseudomonadota</taxon>
        <taxon>Betaproteobacteria</taxon>
        <taxon>Burkholderiales</taxon>
        <taxon>Burkholderiaceae</taxon>
        <taxon>Paraburkholderia</taxon>
    </lineage>
</organism>
<feature type="domain" description="Porin" evidence="12">
    <location>
        <begin position="7"/>
        <end position="338"/>
    </location>
</feature>
<proteinExistence type="predicted"/>
<dbReference type="PANTHER" id="PTHR34501">
    <property type="entry name" value="PROTEIN YDDL-RELATED"/>
    <property type="match status" value="1"/>
</dbReference>
<keyword evidence="9" id="KW-0472">Membrane</keyword>
<reference evidence="13 14" key="1">
    <citation type="journal article" date="2020" name="Int. J. Syst. Evol. Microbiol.">
        <title>Paraburkholderia madseniana sp. nov., a phenolic acid-degrading bacterium isolated from acidic forest soil.</title>
        <authorList>
            <person name="Wilhelm R.C."/>
            <person name="Murphy S.J.L."/>
            <person name="Feriancek N.M."/>
            <person name="Karasz D.C."/>
            <person name="DeRito C.M."/>
            <person name="Newman J.D."/>
            <person name="Buckley D.H."/>
        </authorList>
    </citation>
    <scope>NUCLEOTIDE SEQUENCE [LARGE SCALE GENOMIC DNA]</scope>
    <source>
        <strain evidence="13 14">RP11</strain>
    </source>
</reference>
<evidence type="ECO:0000259" key="12">
    <source>
        <dbReference type="Pfam" id="PF13609"/>
    </source>
</evidence>
<feature type="chain" id="PRO_5026652385" evidence="11">
    <location>
        <begin position="21"/>
        <end position="368"/>
    </location>
</feature>
<dbReference type="GO" id="GO:0009279">
    <property type="term" value="C:cell outer membrane"/>
    <property type="evidence" value="ECO:0007669"/>
    <property type="project" value="UniProtKB-SubCell"/>
</dbReference>
<evidence type="ECO:0000256" key="5">
    <source>
        <dbReference type="ARBA" id="ARBA00022692"/>
    </source>
</evidence>
<evidence type="ECO:0000256" key="6">
    <source>
        <dbReference type="ARBA" id="ARBA00022729"/>
    </source>
</evidence>
<keyword evidence="5" id="KW-0812">Transmembrane</keyword>
<feature type="signal peptide" evidence="11">
    <location>
        <begin position="1"/>
        <end position="20"/>
    </location>
</feature>
<dbReference type="InterPro" id="IPR033900">
    <property type="entry name" value="Gram_neg_porin_domain"/>
</dbReference>
<keyword evidence="4" id="KW-1134">Transmembrane beta strand</keyword>
<dbReference type="AlphaFoldDB" id="A0A6N6VYT5"/>
<comment type="caution">
    <text evidence="13">The sequence shown here is derived from an EMBL/GenBank/DDBJ whole genome shotgun (WGS) entry which is preliminary data.</text>
</comment>
<keyword evidence="7" id="KW-0406">Ion transport</keyword>
<dbReference type="PRINTS" id="PR00182">
    <property type="entry name" value="ECOLNEIPORIN"/>
</dbReference>
<evidence type="ECO:0000256" key="10">
    <source>
        <dbReference type="ARBA" id="ARBA00023237"/>
    </source>
</evidence>
<dbReference type="RefSeq" id="WP_154567633.1">
    <property type="nucleotide sequence ID" value="NZ_VOSW01000189.1"/>
</dbReference>
<evidence type="ECO:0000256" key="8">
    <source>
        <dbReference type="ARBA" id="ARBA00023114"/>
    </source>
</evidence>
<dbReference type="SUPFAM" id="SSF56935">
    <property type="entry name" value="Porins"/>
    <property type="match status" value="1"/>
</dbReference>